<evidence type="ECO:0000259" key="4">
    <source>
        <dbReference type="PROSITE" id="PS51898"/>
    </source>
</evidence>
<dbReference type="InterPro" id="IPR035386">
    <property type="entry name" value="Arm-DNA-bind_5"/>
</dbReference>
<dbReference type="CDD" id="cd01185">
    <property type="entry name" value="INTN1_C_like"/>
    <property type="match status" value="1"/>
</dbReference>
<dbReference type="InterPro" id="IPR025269">
    <property type="entry name" value="SAM-like_dom"/>
</dbReference>
<reference evidence="5 6" key="1">
    <citation type="submission" date="2018-07" db="EMBL/GenBank/DDBJ databases">
        <title>Chitinophaga K2CV101002-2 sp. nov., isolated from a monsoon evergreen broad-leaved forest soil.</title>
        <authorList>
            <person name="Lv Y."/>
        </authorList>
    </citation>
    <scope>NUCLEOTIDE SEQUENCE [LARGE SCALE GENOMIC DNA]</scope>
    <source>
        <strain evidence="5 6">GDMCC 1.1288</strain>
    </source>
</reference>
<protein>
    <submittedName>
        <fullName evidence="5">Site-specific integrase</fullName>
    </submittedName>
</protein>
<accession>A0A3E1YHE4</accession>
<dbReference type="InterPro" id="IPR002104">
    <property type="entry name" value="Integrase_catalytic"/>
</dbReference>
<evidence type="ECO:0000256" key="2">
    <source>
        <dbReference type="ARBA" id="ARBA00023125"/>
    </source>
</evidence>
<dbReference type="Pfam" id="PF17293">
    <property type="entry name" value="Arm-DNA-bind_5"/>
    <property type="match status" value="1"/>
</dbReference>
<dbReference type="Pfam" id="PF00589">
    <property type="entry name" value="Phage_integrase"/>
    <property type="match status" value="1"/>
</dbReference>
<dbReference type="AlphaFoldDB" id="A0A3E1YHE4"/>
<sequence>MREKMRSENTFGVTFSIRQNKNKRKDYSVFARITCNNSPEREITIKGGFNSEDWDEARRWPLQTTQELKELSTYLEKVKAKLTTIFQELELKEGVLSAENIKNHYLGIGPDVQKVTMLQLCKIAYDKYKSEIKPGSLKNYGATNRYLERYCKQKYAAADVPLRHLNFNFIDGLYTYILQNPIKQNDPCNKNGAMKHMERVKKMVSWAGKNGWCEKDVLSDFSIDIKRRETEYLNWEQLQKIETIKLNTPVQELVRAIFVFCCYTGMAPVDVQNLRPSQLSTDINGNVWMTYGRAKSEVPAWVPLLPKAKDILEQFGLESGATYRKTVFAYVSNKVLNDNLKVIGLACGIEKDLHAYMARHTFATTVTLQMGVPPEVLQIMMGHEKIETTMIYARVGNPLILMYMQRVQQRILKGDTIGTHGIDEQKFIALLEQIAPNVLEKVFTTVLMPKLMEVVSNNNHIQSSSNSNSLQLLEEACQ</sequence>
<dbReference type="InterPro" id="IPR011010">
    <property type="entry name" value="DNA_brk_join_enz"/>
</dbReference>
<dbReference type="InterPro" id="IPR050090">
    <property type="entry name" value="Tyrosine_recombinase_XerCD"/>
</dbReference>
<dbReference type="EMBL" id="QPMM01000001">
    <property type="protein sequence ID" value="RFS26809.1"/>
    <property type="molecule type" value="Genomic_DNA"/>
</dbReference>
<dbReference type="SUPFAM" id="SSF56349">
    <property type="entry name" value="DNA breaking-rejoining enzymes"/>
    <property type="match status" value="1"/>
</dbReference>
<feature type="domain" description="Tyr recombinase" evidence="4">
    <location>
        <begin position="228"/>
        <end position="406"/>
    </location>
</feature>
<keyword evidence="2" id="KW-0238">DNA-binding</keyword>
<dbReference type="PROSITE" id="PS51898">
    <property type="entry name" value="TYR_RECOMBINASE"/>
    <property type="match status" value="1"/>
</dbReference>
<proteinExistence type="inferred from homology"/>
<dbReference type="Gene3D" id="1.10.443.10">
    <property type="entry name" value="Intergrase catalytic core"/>
    <property type="match status" value="1"/>
</dbReference>
<gene>
    <name evidence="5" type="ORF">DVR12_03210</name>
</gene>
<dbReference type="InterPro" id="IPR010998">
    <property type="entry name" value="Integrase_recombinase_N"/>
</dbReference>
<dbReference type="PANTHER" id="PTHR30349">
    <property type="entry name" value="PHAGE INTEGRASE-RELATED"/>
    <property type="match status" value="1"/>
</dbReference>
<dbReference type="PANTHER" id="PTHR30349:SF64">
    <property type="entry name" value="PROPHAGE INTEGRASE INTD-RELATED"/>
    <property type="match status" value="1"/>
</dbReference>
<evidence type="ECO:0000313" key="6">
    <source>
        <dbReference type="Proteomes" id="UP000260644"/>
    </source>
</evidence>
<dbReference type="GO" id="GO:0015074">
    <property type="term" value="P:DNA integration"/>
    <property type="evidence" value="ECO:0007669"/>
    <property type="project" value="InterPro"/>
</dbReference>
<evidence type="ECO:0000313" key="5">
    <source>
        <dbReference type="EMBL" id="RFS26809.1"/>
    </source>
</evidence>
<evidence type="ECO:0000256" key="3">
    <source>
        <dbReference type="ARBA" id="ARBA00023172"/>
    </source>
</evidence>
<dbReference type="Gene3D" id="1.10.150.130">
    <property type="match status" value="1"/>
</dbReference>
<dbReference type="GO" id="GO:0003677">
    <property type="term" value="F:DNA binding"/>
    <property type="evidence" value="ECO:0007669"/>
    <property type="project" value="UniProtKB-KW"/>
</dbReference>
<dbReference type="Pfam" id="PF13102">
    <property type="entry name" value="Phage_int_SAM_5"/>
    <property type="match status" value="1"/>
</dbReference>
<keyword evidence="3" id="KW-0233">DNA recombination</keyword>
<organism evidence="5 6">
    <name type="scientific">Chitinophaga silvatica</name>
    <dbReference type="NCBI Taxonomy" id="2282649"/>
    <lineage>
        <taxon>Bacteria</taxon>
        <taxon>Pseudomonadati</taxon>
        <taxon>Bacteroidota</taxon>
        <taxon>Chitinophagia</taxon>
        <taxon>Chitinophagales</taxon>
        <taxon>Chitinophagaceae</taxon>
        <taxon>Chitinophaga</taxon>
    </lineage>
</organism>
<name>A0A3E1YHE4_9BACT</name>
<comment type="caution">
    <text evidence="5">The sequence shown here is derived from an EMBL/GenBank/DDBJ whole genome shotgun (WGS) entry which is preliminary data.</text>
</comment>
<dbReference type="GO" id="GO:0006310">
    <property type="term" value="P:DNA recombination"/>
    <property type="evidence" value="ECO:0007669"/>
    <property type="project" value="UniProtKB-KW"/>
</dbReference>
<dbReference type="Proteomes" id="UP000260644">
    <property type="component" value="Unassembled WGS sequence"/>
</dbReference>
<keyword evidence="6" id="KW-1185">Reference proteome</keyword>
<dbReference type="InterPro" id="IPR013762">
    <property type="entry name" value="Integrase-like_cat_sf"/>
</dbReference>
<comment type="similarity">
    <text evidence="1">Belongs to the 'phage' integrase family.</text>
</comment>
<evidence type="ECO:0000256" key="1">
    <source>
        <dbReference type="ARBA" id="ARBA00008857"/>
    </source>
</evidence>